<feature type="compositionally biased region" description="Low complexity" evidence="1">
    <location>
        <begin position="80"/>
        <end position="89"/>
    </location>
</feature>
<feature type="compositionally biased region" description="Pro residues" evidence="1">
    <location>
        <begin position="70"/>
        <end position="79"/>
    </location>
</feature>
<dbReference type="Proteomes" id="UP000243459">
    <property type="component" value="Chromosome 1"/>
</dbReference>
<accession>A0A5P1FRL2</accession>
<gene>
    <name evidence="2" type="ORF">A4U43_C01F20230</name>
</gene>
<evidence type="ECO:0000256" key="1">
    <source>
        <dbReference type="SAM" id="MobiDB-lite"/>
    </source>
</evidence>
<dbReference type="Gramene" id="ONK80654">
    <property type="protein sequence ID" value="ONK80654"/>
    <property type="gene ID" value="A4U43_C01F20230"/>
</dbReference>
<keyword evidence="3" id="KW-1185">Reference proteome</keyword>
<evidence type="ECO:0000313" key="2">
    <source>
        <dbReference type="EMBL" id="ONK80654.1"/>
    </source>
</evidence>
<sequence>MPGRFVNPVRLQSFNSGPRIFSSLLSLSVARLLPPPAAPALPPFATLPAVYSHAPPVTPPPCTHLQPRPVYSPPPPPPFASASFALRRPSPSHHPPSPRLRPSRLPPVLLTACLPSPRTSIAPSPPPHIAKPTAANLYVVGHRAPPP</sequence>
<reference evidence="3" key="1">
    <citation type="journal article" date="2017" name="Nat. Commun.">
        <title>The asparagus genome sheds light on the origin and evolution of a young Y chromosome.</title>
        <authorList>
            <person name="Harkess A."/>
            <person name="Zhou J."/>
            <person name="Xu C."/>
            <person name="Bowers J.E."/>
            <person name="Van der Hulst R."/>
            <person name="Ayyampalayam S."/>
            <person name="Mercati F."/>
            <person name="Riccardi P."/>
            <person name="McKain M.R."/>
            <person name="Kakrana A."/>
            <person name="Tang H."/>
            <person name="Ray J."/>
            <person name="Groenendijk J."/>
            <person name="Arikit S."/>
            <person name="Mathioni S.M."/>
            <person name="Nakano M."/>
            <person name="Shan H."/>
            <person name="Telgmann-Rauber A."/>
            <person name="Kanno A."/>
            <person name="Yue Z."/>
            <person name="Chen H."/>
            <person name="Li W."/>
            <person name="Chen Y."/>
            <person name="Xu X."/>
            <person name="Zhang Y."/>
            <person name="Luo S."/>
            <person name="Chen H."/>
            <person name="Gao J."/>
            <person name="Mao Z."/>
            <person name="Pires J.C."/>
            <person name="Luo M."/>
            <person name="Kudrna D."/>
            <person name="Wing R.A."/>
            <person name="Meyers B.C."/>
            <person name="Yi K."/>
            <person name="Kong H."/>
            <person name="Lavrijsen P."/>
            <person name="Sunseri F."/>
            <person name="Falavigna A."/>
            <person name="Ye Y."/>
            <person name="Leebens-Mack J.H."/>
            <person name="Chen G."/>
        </authorList>
    </citation>
    <scope>NUCLEOTIDE SEQUENCE [LARGE SCALE GENOMIC DNA]</scope>
    <source>
        <strain evidence="3">cv. DH0086</strain>
    </source>
</reference>
<evidence type="ECO:0000313" key="3">
    <source>
        <dbReference type="Proteomes" id="UP000243459"/>
    </source>
</evidence>
<name>A0A5P1FRL2_ASPOF</name>
<protein>
    <submittedName>
        <fullName evidence="2">Uncharacterized protein</fullName>
    </submittedName>
</protein>
<organism evidence="2 3">
    <name type="scientific">Asparagus officinalis</name>
    <name type="common">Garden asparagus</name>
    <dbReference type="NCBI Taxonomy" id="4686"/>
    <lineage>
        <taxon>Eukaryota</taxon>
        <taxon>Viridiplantae</taxon>
        <taxon>Streptophyta</taxon>
        <taxon>Embryophyta</taxon>
        <taxon>Tracheophyta</taxon>
        <taxon>Spermatophyta</taxon>
        <taxon>Magnoliopsida</taxon>
        <taxon>Liliopsida</taxon>
        <taxon>Asparagales</taxon>
        <taxon>Asparagaceae</taxon>
        <taxon>Asparagoideae</taxon>
        <taxon>Asparagus</taxon>
    </lineage>
</organism>
<feature type="region of interest" description="Disordered" evidence="1">
    <location>
        <begin position="62"/>
        <end position="105"/>
    </location>
</feature>
<dbReference type="EMBL" id="CM007381">
    <property type="protein sequence ID" value="ONK80654.1"/>
    <property type="molecule type" value="Genomic_DNA"/>
</dbReference>
<proteinExistence type="predicted"/>
<dbReference type="AlphaFoldDB" id="A0A5P1FRL2"/>